<keyword evidence="3 6" id="KW-0812">Transmembrane</keyword>
<dbReference type="Proteomes" id="UP000202440">
    <property type="component" value="Chromosome"/>
</dbReference>
<dbReference type="OrthoDB" id="8579878at2"/>
<name>A0A222FEM8_9GAMM</name>
<comment type="subcellular location">
    <subcellularLocation>
        <location evidence="1">Cell membrane</location>
        <topology evidence="1">Multi-pass membrane protein</topology>
    </subcellularLocation>
</comment>
<keyword evidence="4 6" id="KW-1133">Transmembrane helix</keyword>
<feature type="transmembrane region" description="Helical" evidence="6">
    <location>
        <begin position="159"/>
        <end position="181"/>
    </location>
</feature>
<feature type="transmembrane region" description="Helical" evidence="6">
    <location>
        <begin position="202"/>
        <end position="224"/>
    </location>
</feature>
<dbReference type="AlphaFoldDB" id="A0A222FEM8"/>
<dbReference type="GO" id="GO:0022857">
    <property type="term" value="F:transmembrane transporter activity"/>
    <property type="evidence" value="ECO:0007669"/>
    <property type="project" value="InterPro"/>
</dbReference>
<dbReference type="GO" id="GO:0005886">
    <property type="term" value="C:plasma membrane"/>
    <property type="evidence" value="ECO:0007669"/>
    <property type="project" value="UniProtKB-SubCell"/>
</dbReference>
<proteinExistence type="predicted"/>
<evidence type="ECO:0000256" key="4">
    <source>
        <dbReference type="ARBA" id="ARBA00022989"/>
    </source>
</evidence>
<evidence type="ECO:0000256" key="1">
    <source>
        <dbReference type="ARBA" id="ARBA00004651"/>
    </source>
</evidence>
<evidence type="ECO:0000313" key="7">
    <source>
        <dbReference type="EMBL" id="ASP37547.1"/>
    </source>
</evidence>
<dbReference type="RefSeq" id="WP_094058765.1">
    <property type="nucleotide sequence ID" value="NZ_CP022530.1"/>
</dbReference>
<accession>A0A222FEM8</accession>
<dbReference type="InterPro" id="IPR011701">
    <property type="entry name" value="MFS"/>
</dbReference>
<dbReference type="PANTHER" id="PTHR43124:SF3">
    <property type="entry name" value="CHLORAMPHENICOL EFFLUX PUMP RV0191"/>
    <property type="match status" value="1"/>
</dbReference>
<feature type="transmembrane region" description="Helical" evidence="6">
    <location>
        <begin position="128"/>
        <end position="147"/>
    </location>
</feature>
<evidence type="ECO:0000256" key="3">
    <source>
        <dbReference type="ARBA" id="ARBA00022692"/>
    </source>
</evidence>
<dbReference type="EMBL" id="CP022530">
    <property type="protein sequence ID" value="ASP37547.1"/>
    <property type="molecule type" value="Genomic_DNA"/>
</dbReference>
<evidence type="ECO:0000256" key="2">
    <source>
        <dbReference type="ARBA" id="ARBA00022475"/>
    </source>
</evidence>
<gene>
    <name evidence="7" type="ORF">CHH28_02150</name>
</gene>
<dbReference type="InterPro" id="IPR036259">
    <property type="entry name" value="MFS_trans_sf"/>
</dbReference>
<evidence type="ECO:0000256" key="5">
    <source>
        <dbReference type="ARBA" id="ARBA00023136"/>
    </source>
</evidence>
<dbReference type="Pfam" id="PF07690">
    <property type="entry name" value="MFS_1"/>
    <property type="match status" value="1"/>
</dbReference>
<reference evidence="7 8" key="1">
    <citation type="submission" date="2017-07" db="EMBL/GenBank/DDBJ databases">
        <title>Annotated genome sequence of Bacterioplanes sanyensis isolated from Red Sea.</title>
        <authorList>
            <person name="Rehman Z.U."/>
        </authorList>
    </citation>
    <scope>NUCLEOTIDE SEQUENCE [LARGE SCALE GENOMIC DNA]</scope>
    <source>
        <strain evidence="7 8">NV9</strain>
    </source>
</reference>
<feature type="transmembrane region" description="Helical" evidence="6">
    <location>
        <begin position="271"/>
        <end position="289"/>
    </location>
</feature>
<keyword evidence="5 6" id="KW-0472">Membrane</keyword>
<keyword evidence="8" id="KW-1185">Reference proteome</keyword>
<feature type="transmembrane region" description="Helical" evidence="6">
    <location>
        <begin position="96"/>
        <end position="116"/>
    </location>
</feature>
<organism evidence="7 8">
    <name type="scientific">Bacterioplanes sanyensis</name>
    <dbReference type="NCBI Taxonomy" id="1249553"/>
    <lineage>
        <taxon>Bacteria</taxon>
        <taxon>Pseudomonadati</taxon>
        <taxon>Pseudomonadota</taxon>
        <taxon>Gammaproteobacteria</taxon>
        <taxon>Oceanospirillales</taxon>
        <taxon>Oceanospirillaceae</taxon>
        <taxon>Bacterioplanes</taxon>
    </lineage>
</organism>
<feature type="transmembrane region" description="Helical" evidence="6">
    <location>
        <begin position="236"/>
        <end position="259"/>
    </location>
</feature>
<feature type="transmembrane region" description="Helical" evidence="6">
    <location>
        <begin position="359"/>
        <end position="379"/>
    </location>
</feature>
<sequence>MSLRTALIVLTVVSVTADTMILPFYPQFFAQAFDVHSQAHVGYYLAACCISVMLAFPVWAKIARRVHELPLWVITQTLAGLLGIACYFSQSLWQFWLLSQLMLCLKASYLMIYPYVLRLEERDKHLGMVGLFAVLMQLGGILGAVVGGALLEHYSARSLYLWMAASDGLQVLVCGYLMWRLRQGWQAPQSEQSTPTRGWTPHVIRLGLLAMVFYCAAFFIRPFFTPYWQSLNPDSALAAVSISGWLFSLPGWVALLGLWVNQKRPGSDDHAQVLLLAMLYGCVGLWLQASADSALLTIGRIIYAWALFQITVRLELWLFAHSEPQFYGQDFSKLHLMQNVGVILASMTVGHWVSAWGYASTFVVASVGLLLCALCLLWWRQSDSRNAQPSHS</sequence>
<feature type="transmembrane region" description="Helical" evidence="6">
    <location>
        <begin position="71"/>
        <end position="90"/>
    </location>
</feature>
<keyword evidence="2" id="KW-1003">Cell membrane</keyword>
<dbReference type="InterPro" id="IPR050189">
    <property type="entry name" value="MFS_Efflux_Transporters"/>
</dbReference>
<feature type="transmembrane region" description="Helical" evidence="6">
    <location>
        <begin position="41"/>
        <end position="59"/>
    </location>
</feature>
<dbReference type="Gene3D" id="1.20.1250.20">
    <property type="entry name" value="MFS general substrate transporter like domains"/>
    <property type="match status" value="1"/>
</dbReference>
<evidence type="ECO:0000313" key="8">
    <source>
        <dbReference type="Proteomes" id="UP000202440"/>
    </source>
</evidence>
<dbReference type="SUPFAM" id="SSF103473">
    <property type="entry name" value="MFS general substrate transporter"/>
    <property type="match status" value="1"/>
</dbReference>
<protein>
    <submittedName>
        <fullName evidence="7">MFS transporter</fullName>
    </submittedName>
</protein>
<dbReference type="KEGG" id="bsan:CHH28_02150"/>
<dbReference type="PANTHER" id="PTHR43124">
    <property type="entry name" value="PURINE EFFLUX PUMP PBUE"/>
    <property type="match status" value="1"/>
</dbReference>
<evidence type="ECO:0000256" key="6">
    <source>
        <dbReference type="SAM" id="Phobius"/>
    </source>
</evidence>